<evidence type="ECO:0000313" key="3">
    <source>
        <dbReference type="Proteomes" id="UP000059680"/>
    </source>
</evidence>
<organism evidence="2 3">
    <name type="scientific">Oryza sativa subsp. japonica</name>
    <name type="common">Rice</name>
    <dbReference type="NCBI Taxonomy" id="39947"/>
    <lineage>
        <taxon>Eukaryota</taxon>
        <taxon>Viridiplantae</taxon>
        <taxon>Streptophyta</taxon>
        <taxon>Embryophyta</taxon>
        <taxon>Tracheophyta</taxon>
        <taxon>Spermatophyta</taxon>
        <taxon>Magnoliopsida</taxon>
        <taxon>Liliopsida</taxon>
        <taxon>Poales</taxon>
        <taxon>Poaceae</taxon>
        <taxon>BOP clade</taxon>
        <taxon>Oryzoideae</taxon>
        <taxon>Oryzeae</taxon>
        <taxon>Oryzinae</taxon>
        <taxon>Oryza</taxon>
        <taxon>Oryza sativa</taxon>
    </lineage>
</organism>
<dbReference type="EMBL" id="AP014966">
    <property type="protein sequence ID" value="BAT11547.1"/>
    <property type="molecule type" value="Genomic_DNA"/>
</dbReference>
<accession>A0A0P0XVX4</accession>
<evidence type="ECO:0000313" key="2">
    <source>
        <dbReference type="EMBL" id="BAT11547.1"/>
    </source>
</evidence>
<feature type="compositionally biased region" description="Basic and acidic residues" evidence="1">
    <location>
        <begin position="258"/>
        <end position="272"/>
    </location>
</feature>
<feature type="compositionally biased region" description="Basic residues" evidence="1">
    <location>
        <begin position="135"/>
        <end position="146"/>
    </location>
</feature>
<dbReference type="InParanoid" id="A0A0P0XVX4"/>
<feature type="region of interest" description="Disordered" evidence="1">
    <location>
        <begin position="126"/>
        <end position="146"/>
    </location>
</feature>
<reference evidence="2 3" key="3">
    <citation type="journal article" date="2013" name="Rice">
        <title>Improvement of the Oryza sativa Nipponbare reference genome using next generation sequence and optical map data.</title>
        <authorList>
            <person name="Kawahara Y."/>
            <person name="de la Bastide M."/>
            <person name="Hamilton J.P."/>
            <person name="Kanamori H."/>
            <person name="McCombie W.R."/>
            <person name="Ouyang S."/>
            <person name="Schwartz D.C."/>
            <person name="Tanaka T."/>
            <person name="Wu J."/>
            <person name="Zhou S."/>
            <person name="Childs K.L."/>
            <person name="Davidson R.M."/>
            <person name="Lin H."/>
            <person name="Quesada-Ocampo L."/>
            <person name="Vaillancourt B."/>
            <person name="Sakai H."/>
            <person name="Lee S.S."/>
            <person name="Kim J."/>
            <person name="Numa H."/>
            <person name="Itoh T."/>
            <person name="Buell C.R."/>
            <person name="Matsumoto T."/>
        </authorList>
    </citation>
    <scope>NUCLEOTIDE SEQUENCE [LARGE SCALE GENOMIC DNA]</scope>
    <source>
        <strain evidence="3">cv. Nipponbare</strain>
    </source>
</reference>
<evidence type="ECO:0000256" key="1">
    <source>
        <dbReference type="SAM" id="MobiDB-lite"/>
    </source>
</evidence>
<dbReference type="Proteomes" id="UP000059680">
    <property type="component" value="Chromosome 10"/>
</dbReference>
<feature type="region of interest" description="Disordered" evidence="1">
    <location>
        <begin position="258"/>
        <end position="291"/>
    </location>
</feature>
<keyword evidence="3" id="KW-1185">Reference proteome</keyword>
<feature type="non-terminal residue" evidence="2">
    <location>
        <position position="330"/>
    </location>
</feature>
<reference evidence="2 3" key="2">
    <citation type="journal article" date="2013" name="Plant Cell Physiol.">
        <title>Rice Annotation Project Database (RAP-DB): an integrative and interactive database for rice genomics.</title>
        <authorList>
            <person name="Sakai H."/>
            <person name="Lee S.S."/>
            <person name="Tanaka T."/>
            <person name="Numa H."/>
            <person name="Kim J."/>
            <person name="Kawahara Y."/>
            <person name="Wakimoto H."/>
            <person name="Yang C.C."/>
            <person name="Iwamoto M."/>
            <person name="Abe T."/>
            <person name="Yamada Y."/>
            <person name="Muto A."/>
            <person name="Inokuchi H."/>
            <person name="Ikemura T."/>
            <person name="Matsumoto T."/>
            <person name="Sasaki T."/>
            <person name="Itoh T."/>
        </authorList>
    </citation>
    <scope>NUCLEOTIDE SEQUENCE [LARGE SCALE GENOMIC DNA]</scope>
    <source>
        <strain evidence="3">cv. Nipponbare</strain>
    </source>
</reference>
<feature type="region of interest" description="Disordered" evidence="1">
    <location>
        <begin position="54"/>
        <end position="89"/>
    </location>
</feature>
<gene>
    <name evidence="2" type="ordered locus">Os10g0503250</name>
    <name evidence="2" type="ORF">OSNPB_100503250</name>
</gene>
<protein>
    <submittedName>
        <fullName evidence="2">Os10g0503250 protein</fullName>
    </submittedName>
</protein>
<dbReference type="AlphaFoldDB" id="A0A0P0XVX4"/>
<dbReference type="OMA" id="DEYHALG"/>
<reference evidence="3" key="1">
    <citation type="journal article" date="2005" name="Nature">
        <title>The map-based sequence of the rice genome.</title>
        <authorList>
            <consortium name="International rice genome sequencing project (IRGSP)"/>
            <person name="Matsumoto T."/>
            <person name="Wu J."/>
            <person name="Kanamori H."/>
            <person name="Katayose Y."/>
            <person name="Fujisawa M."/>
            <person name="Namiki N."/>
            <person name="Mizuno H."/>
            <person name="Yamamoto K."/>
            <person name="Antonio B.A."/>
            <person name="Baba T."/>
            <person name="Sakata K."/>
            <person name="Nagamura Y."/>
            <person name="Aoki H."/>
            <person name="Arikawa K."/>
            <person name="Arita K."/>
            <person name="Bito T."/>
            <person name="Chiden Y."/>
            <person name="Fujitsuka N."/>
            <person name="Fukunaka R."/>
            <person name="Hamada M."/>
            <person name="Harada C."/>
            <person name="Hayashi A."/>
            <person name="Hijishita S."/>
            <person name="Honda M."/>
            <person name="Hosokawa S."/>
            <person name="Ichikawa Y."/>
            <person name="Idonuma A."/>
            <person name="Iijima M."/>
            <person name="Ikeda M."/>
            <person name="Ikeno M."/>
            <person name="Ito K."/>
            <person name="Ito S."/>
            <person name="Ito T."/>
            <person name="Ito Y."/>
            <person name="Ito Y."/>
            <person name="Iwabuchi A."/>
            <person name="Kamiya K."/>
            <person name="Karasawa W."/>
            <person name="Kurita K."/>
            <person name="Katagiri S."/>
            <person name="Kikuta A."/>
            <person name="Kobayashi H."/>
            <person name="Kobayashi N."/>
            <person name="Machita K."/>
            <person name="Maehara T."/>
            <person name="Masukawa M."/>
            <person name="Mizubayashi T."/>
            <person name="Mukai Y."/>
            <person name="Nagasaki H."/>
            <person name="Nagata Y."/>
            <person name="Naito S."/>
            <person name="Nakashima M."/>
            <person name="Nakama Y."/>
            <person name="Nakamichi Y."/>
            <person name="Nakamura M."/>
            <person name="Meguro A."/>
            <person name="Negishi M."/>
            <person name="Ohta I."/>
            <person name="Ohta T."/>
            <person name="Okamoto M."/>
            <person name="Ono N."/>
            <person name="Saji S."/>
            <person name="Sakaguchi M."/>
            <person name="Sakai K."/>
            <person name="Shibata M."/>
            <person name="Shimokawa T."/>
            <person name="Song J."/>
            <person name="Takazaki Y."/>
            <person name="Terasawa K."/>
            <person name="Tsugane M."/>
            <person name="Tsuji K."/>
            <person name="Ueda S."/>
            <person name="Waki K."/>
            <person name="Yamagata H."/>
            <person name="Yamamoto M."/>
            <person name="Yamamoto S."/>
            <person name="Yamane H."/>
            <person name="Yoshiki S."/>
            <person name="Yoshihara R."/>
            <person name="Yukawa K."/>
            <person name="Zhong H."/>
            <person name="Yano M."/>
            <person name="Yuan Q."/>
            <person name="Ouyang S."/>
            <person name="Liu J."/>
            <person name="Jones K.M."/>
            <person name="Gansberger K."/>
            <person name="Moffat K."/>
            <person name="Hill J."/>
            <person name="Bera J."/>
            <person name="Fadrosh D."/>
            <person name="Jin S."/>
            <person name="Johri S."/>
            <person name="Kim M."/>
            <person name="Overton L."/>
            <person name="Reardon M."/>
            <person name="Tsitrin T."/>
            <person name="Vuong H."/>
            <person name="Weaver B."/>
            <person name="Ciecko A."/>
            <person name="Tallon L."/>
            <person name="Jackson J."/>
            <person name="Pai G."/>
            <person name="Aken S.V."/>
            <person name="Utterback T."/>
            <person name="Reidmuller S."/>
            <person name="Feldblyum T."/>
            <person name="Hsiao J."/>
            <person name="Zismann V."/>
            <person name="Iobst S."/>
            <person name="de Vazeille A.R."/>
            <person name="Buell C.R."/>
            <person name="Ying K."/>
            <person name="Li Y."/>
            <person name="Lu T."/>
            <person name="Huang Y."/>
            <person name="Zhao Q."/>
            <person name="Feng Q."/>
            <person name="Zhang L."/>
            <person name="Zhu J."/>
            <person name="Weng Q."/>
            <person name="Mu J."/>
            <person name="Lu Y."/>
            <person name="Fan D."/>
            <person name="Liu Y."/>
            <person name="Guan J."/>
            <person name="Zhang Y."/>
            <person name="Yu S."/>
            <person name="Liu X."/>
            <person name="Zhang Y."/>
            <person name="Hong G."/>
            <person name="Han B."/>
            <person name="Choisne N."/>
            <person name="Demange N."/>
            <person name="Orjeda G."/>
            <person name="Samain S."/>
            <person name="Cattolico L."/>
            <person name="Pelletier E."/>
            <person name="Couloux A."/>
            <person name="Segurens B."/>
            <person name="Wincker P."/>
            <person name="D'Hont A."/>
            <person name="Scarpelli C."/>
            <person name="Weissenbach J."/>
            <person name="Salanoubat M."/>
            <person name="Quetier F."/>
            <person name="Yu Y."/>
            <person name="Kim H.R."/>
            <person name="Rambo T."/>
            <person name="Currie J."/>
            <person name="Collura K."/>
            <person name="Luo M."/>
            <person name="Yang T."/>
            <person name="Ammiraju J.S.S."/>
            <person name="Engler F."/>
            <person name="Soderlund C."/>
            <person name="Wing R.A."/>
            <person name="Palmer L.E."/>
            <person name="de la Bastide M."/>
            <person name="Spiegel L."/>
            <person name="Nascimento L."/>
            <person name="Zutavern T."/>
            <person name="O'Shaughnessy A."/>
            <person name="Dike S."/>
            <person name="Dedhia N."/>
            <person name="Preston R."/>
            <person name="Balija V."/>
            <person name="McCombie W.R."/>
            <person name="Chow T."/>
            <person name="Chen H."/>
            <person name="Chung M."/>
            <person name="Chen C."/>
            <person name="Shaw J."/>
            <person name="Wu H."/>
            <person name="Hsiao K."/>
            <person name="Chao Y."/>
            <person name="Chu M."/>
            <person name="Cheng C."/>
            <person name="Hour A."/>
            <person name="Lee P."/>
            <person name="Lin S."/>
            <person name="Lin Y."/>
            <person name="Liou J."/>
            <person name="Liu S."/>
            <person name="Hsing Y."/>
            <person name="Raghuvanshi S."/>
            <person name="Mohanty A."/>
            <person name="Bharti A.K."/>
            <person name="Gaur A."/>
            <person name="Gupta V."/>
            <person name="Kumar D."/>
            <person name="Ravi V."/>
            <person name="Vij S."/>
            <person name="Kapur A."/>
            <person name="Khurana P."/>
            <person name="Khurana P."/>
            <person name="Khurana J.P."/>
            <person name="Tyagi A.K."/>
            <person name="Gaikwad K."/>
            <person name="Singh A."/>
            <person name="Dalal V."/>
            <person name="Srivastava S."/>
            <person name="Dixit A."/>
            <person name="Pal A.K."/>
            <person name="Ghazi I.A."/>
            <person name="Yadav M."/>
            <person name="Pandit A."/>
            <person name="Bhargava A."/>
            <person name="Sureshbabu K."/>
            <person name="Batra K."/>
            <person name="Sharma T.R."/>
            <person name="Mohapatra T."/>
            <person name="Singh N.K."/>
            <person name="Messing J."/>
            <person name="Nelson A.B."/>
            <person name="Fuks G."/>
            <person name="Kavchok S."/>
            <person name="Keizer G."/>
            <person name="Linton E."/>
            <person name="Llaca V."/>
            <person name="Song R."/>
            <person name="Tanyolac B."/>
            <person name="Young S."/>
            <person name="Ho-Il K."/>
            <person name="Hahn J.H."/>
            <person name="Sangsakoo G."/>
            <person name="Vanavichit A."/>
            <person name="de Mattos Luiz.A.T."/>
            <person name="Zimmer P.D."/>
            <person name="Malone G."/>
            <person name="Dellagostin O."/>
            <person name="de Oliveira A.C."/>
            <person name="Bevan M."/>
            <person name="Bancroft I."/>
            <person name="Minx P."/>
            <person name="Cordum H."/>
            <person name="Wilson R."/>
            <person name="Cheng Z."/>
            <person name="Jin W."/>
            <person name="Jiang J."/>
            <person name="Leong S.A."/>
            <person name="Iwama H."/>
            <person name="Gojobori T."/>
            <person name="Itoh T."/>
            <person name="Niimura Y."/>
            <person name="Fujii Y."/>
            <person name="Habara T."/>
            <person name="Sakai H."/>
            <person name="Sato Y."/>
            <person name="Wilson G."/>
            <person name="Kumar K."/>
            <person name="McCouch S."/>
            <person name="Juretic N."/>
            <person name="Hoen D."/>
            <person name="Wright S."/>
            <person name="Bruskiewich R."/>
            <person name="Bureau T."/>
            <person name="Miyao A."/>
            <person name="Hirochika H."/>
            <person name="Nishikawa T."/>
            <person name="Kadowaki K."/>
            <person name="Sugiura M."/>
            <person name="Burr B."/>
            <person name="Sasaki T."/>
        </authorList>
    </citation>
    <scope>NUCLEOTIDE SEQUENCE [LARGE SCALE GENOMIC DNA]</scope>
    <source>
        <strain evidence="3">cv. Nipponbare</strain>
    </source>
</reference>
<proteinExistence type="predicted"/>
<feature type="non-terminal residue" evidence="2">
    <location>
        <position position="1"/>
    </location>
</feature>
<dbReference type="PaxDb" id="39947-A0A0P0XVX4"/>
<dbReference type="Gramene" id="Os10t0503250-00">
    <property type="protein sequence ID" value="Os10t0503250-00"/>
    <property type="gene ID" value="Os10g0503250"/>
</dbReference>
<feature type="region of interest" description="Disordered" evidence="1">
    <location>
        <begin position="307"/>
        <end position="330"/>
    </location>
</feature>
<sequence length="330" mass="37312">RPRAELAGGGDGDRERERVAVVPLRDHAGAAAALAAAARVHDADHPHHLVVVGSQRRRAAPPEAAGEHLERGGALPDARREVGPHGGDLARAEEEGAVRHVVERDDGALGVRHLVVLPVRERRPRRAPRLEHLPPPHRRHRRRRRRAAARHLRHRAEELHEPLRVRHRVVQPHGEDEPAARQPRHLKQQQRRAEHLRRAGDVEHELLQARERRLQRAAEVLEPHVGVGLDEQHALAGAVDGELPPLELPEPPGERVVAHERPGDGGADDRRRVAPTHGGAAPVELDHRDVEPQPVLVVDVRELLQLPRRRPRRRHQLRRLPPHRELQRRR</sequence>
<feature type="compositionally biased region" description="Basic and acidic residues" evidence="1">
    <location>
        <begin position="65"/>
        <end position="89"/>
    </location>
</feature>
<feature type="region of interest" description="Disordered" evidence="1">
    <location>
        <begin position="172"/>
        <end position="195"/>
    </location>
</feature>
<name>A0A0P0XVX4_ORYSJ</name>